<accession>X1DXD0</accession>
<feature type="non-terminal residue" evidence="3">
    <location>
        <position position="65"/>
    </location>
</feature>
<gene>
    <name evidence="3" type="ORF">S01H4_66664</name>
</gene>
<dbReference type="Gene3D" id="3.30.360.10">
    <property type="entry name" value="Dihydrodipicolinate Reductase, domain 2"/>
    <property type="match status" value="1"/>
</dbReference>
<organism evidence="3">
    <name type="scientific">marine sediment metagenome</name>
    <dbReference type="NCBI Taxonomy" id="412755"/>
    <lineage>
        <taxon>unclassified sequences</taxon>
        <taxon>metagenomes</taxon>
        <taxon>ecological metagenomes</taxon>
    </lineage>
</organism>
<feature type="non-terminal residue" evidence="3">
    <location>
        <position position="1"/>
    </location>
</feature>
<evidence type="ECO:0000256" key="1">
    <source>
        <dbReference type="ARBA" id="ARBA00023002"/>
    </source>
</evidence>
<proteinExistence type="predicted"/>
<evidence type="ECO:0000259" key="2">
    <source>
        <dbReference type="Pfam" id="PF00742"/>
    </source>
</evidence>
<dbReference type="GO" id="GO:0016491">
    <property type="term" value="F:oxidoreductase activity"/>
    <property type="evidence" value="ECO:0007669"/>
    <property type="project" value="UniProtKB-KW"/>
</dbReference>
<name>X1DXD0_9ZZZZ</name>
<sequence>TPPRLSANLKYCVFESALEIAQEKGFAESNPFLDISGKDAVNKLCILLTHAYGLCEKPENLLHHG</sequence>
<dbReference type="SUPFAM" id="SSF55347">
    <property type="entry name" value="Glyceraldehyde-3-phosphate dehydrogenase-like, C-terminal domain"/>
    <property type="match status" value="1"/>
</dbReference>
<dbReference type="EMBL" id="BART01041413">
    <property type="protein sequence ID" value="GAH25676.1"/>
    <property type="molecule type" value="Genomic_DNA"/>
</dbReference>
<protein>
    <recommendedName>
        <fullName evidence="2">Homoserine dehydrogenase catalytic domain-containing protein</fullName>
    </recommendedName>
</protein>
<dbReference type="PROSITE" id="PS01042">
    <property type="entry name" value="HOMOSER_DHGENASE"/>
    <property type="match status" value="1"/>
</dbReference>
<evidence type="ECO:0000313" key="3">
    <source>
        <dbReference type="EMBL" id="GAH25676.1"/>
    </source>
</evidence>
<dbReference type="InterPro" id="IPR001342">
    <property type="entry name" value="HDH_cat"/>
</dbReference>
<dbReference type="GO" id="GO:0006520">
    <property type="term" value="P:amino acid metabolic process"/>
    <property type="evidence" value="ECO:0007669"/>
    <property type="project" value="InterPro"/>
</dbReference>
<keyword evidence="1" id="KW-0560">Oxidoreductase</keyword>
<dbReference type="AlphaFoldDB" id="X1DXD0"/>
<dbReference type="Pfam" id="PF00742">
    <property type="entry name" value="Homoserine_dh"/>
    <property type="match status" value="1"/>
</dbReference>
<dbReference type="InterPro" id="IPR019811">
    <property type="entry name" value="HDH_CS"/>
</dbReference>
<feature type="domain" description="Homoserine dehydrogenase catalytic" evidence="2">
    <location>
        <begin position="13"/>
        <end position="59"/>
    </location>
</feature>
<comment type="caution">
    <text evidence="3">The sequence shown here is derived from an EMBL/GenBank/DDBJ whole genome shotgun (WGS) entry which is preliminary data.</text>
</comment>
<reference evidence="3" key="1">
    <citation type="journal article" date="2014" name="Front. Microbiol.">
        <title>High frequency of phylogenetically diverse reductive dehalogenase-homologous genes in deep subseafloor sedimentary metagenomes.</title>
        <authorList>
            <person name="Kawai M."/>
            <person name="Futagami T."/>
            <person name="Toyoda A."/>
            <person name="Takaki Y."/>
            <person name="Nishi S."/>
            <person name="Hori S."/>
            <person name="Arai W."/>
            <person name="Tsubouchi T."/>
            <person name="Morono Y."/>
            <person name="Uchiyama I."/>
            <person name="Ito T."/>
            <person name="Fujiyama A."/>
            <person name="Inagaki F."/>
            <person name="Takami H."/>
        </authorList>
    </citation>
    <scope>NUCLEOTIDE SEQUENCE</scope>
    <source>
        <strain evidence="3">Expedition CK06-06</strain>
    </source>
</reference>